<feature type="transmembrane region" description="Helical" evidence="2">
    <location>
        <begin position="138"/>
        <end position="154"/>
    </location>
</feature>
<organism evidence="3 4">
    <name type="scientific">Actinoplanes ianthinogenes</name>
    <dbReference type="NCBI Taxonomy" id="122358"/>
    <lineage>
        <taxon>Bacteria</taxon>
        <taxon>Bacillati</taxon>
        <taxon>Actinomycetota</taxon>
        <taxon>Actinomycetes</taxon>
        <taxon>Micromonosporales</taxon>
        <taxon>Micromonosporaceae</taxon>
        <taxon>Actinoplanes</taxon>
    </lineage>
</organism>
<dbReference type="EMBL" id="AP023356">
    <property type="protein sequence ID" value="BCJ40970.1"/>
    <property type="molecule type" value="Genomic_DNA"/>
</dbReference>
<evidence type="ECO:0000256" key="2">
    <source>
        <dbReference type="SAM" id="Phobius"/>
    </source>
</evidence>
<keyword evidence="4" id="KW-1185">Reference proteome</keyword>
<gene>
    <name evidence="3" type="ORF">Aiant_16270</name>
</gene>
<feature type="transmembrane region" description="Helical" evidence="2">
    <location>
        <begin position="160"/>
        <end position="176"/>
    </location>
</feature>
<evidence type="ECO:0000256" key="1">
    <source>
        <dbReference type="SAM" id="MobiDB-lite"/>
    </source>
</evidence>
<proteinExistence type="predicted"/>
<feature type="region of interest" description="Disordered" evidence="1">
    <location>
        <begin position="312"/>
        <end position="332"/>
    </location>
</feature>
<feature type="transmembrane region" description="Helical" evidence="2">
    <location>
        <begin position="188"/>
        <end position="205"/>
    </location>
</feature>
<name>A0ABM7LP30_9ACTN</name>
<accession>A0ABM7LP30</accession>
<dbReference type="RefSeq" id="WP_189332642.1">
    <property type="nucleotide sequence ID" value="NZ_AP023356.1"/>
</dbReference>
<sequence>MTDLERRYSRLVRWFYPAAYHRERGTEIVGTYLELAGPDQRRPAVADIADLAAGGFREHVRAAGATALVPGLRLAGALAMITLAAIAAAGVVAEVADPRAGWHARAIGPYSMINIAVWVSWLLAVAVHAITPGRRTRLALAAALSVTAAVVPLADYRPPLYMLVPQAVLGLVALAAGRQPRLIRAAPALAAAATITYMGSLLWHGDPWDPVWFYISAADEFLPLTAITLLLTTLLLATALATRGDLRGGWTLLALITPIGLLVLHPLTAVITSTAANVPNPTWSSMAAVAIALTLLPLLLLALAAPFRRRPATPRPTCPTCGGHLPEADHRP</sequence>
<evidence type="ECO:0000313" key="3">
    <source>
        <dbReference type="EMBL" id="BCJ40970.1"/>
    </source>
</evidence>
<evidence type="ECO:0000313" key="4">
    <source>
        <dbReference type="Proteomes" id="UP000676967"/>
    </source>
</evidence>
<feature type="transmembrane region" description="Helical" evidence="2">
    <location>
        <begin position="112"/>
        <end position="131"/>
    </location>
</feature>
<keyword evidence="2" id="KW-1133">Transmembrane helix</keyword>
<dbReference type="Proteomes" id="UP000676967">
    <property type="component" value="Chromosome"/>
</dbReference>
<feature type="transmembrane region" description="Helical" evidence="2">
    <location>
        <begin position="71"/>
        <end position="92"/>
    </location>
</feature>
<keyword evidence="2" id="KW-0812">Transmembrane</keyword>
<feature type="transmembrane region" description="Helical" evidence="2">
    <location>
        <begin position="211"/>
        <end position="237"/>
    </location>
</feature>
<protein>
    <recommendedName>
        <fullName evidence="5">Integral membrane protein</fullName>
    </recommendedName>
</protein>
<keyword evidence="2" id="KW-0472">Membrane</keyword>
<evidence type="ECO:0008006" key="5">
    <source>
        <dbReference type="Google" id="ProtNLM"/>
    </source>
</evidence>
<feature type="transmembrane region" description="Helical" evidence="2">
    <location>
        <begin position="283"/>
        <end position="305"/>
    </location>
</feature>
<feature type="transmembrane region" description="Helical" evidence="2">
    <location>
        <begin position="249"/>
        <end position="271"/>
    </location>
</feature>
<reference evidence="3 4" key="1">
    <citation type="submission" date="2020-08" db="EMBL/GenBank/DDBJ databases">
        <title>Whole genome shotgun sequence of Actinoplanes ianthinogenes NBRC 13996.</title>
        <authorList>
            <person name="Komaki H."/>
            <person name="Tamura T."/>
        </authorList>
    </citation>
    <scope>NUCLEOTIDE SEQUENCE [LARGE SCALE GENOMIC DNA]</scope>
    <source>
        <strain evidence="3 4">NBRC 13996</strain>
    </source>
</reference>